<dbReference type="PANTHER" id="PTHR30069:SF29">
    <property type="entry name" value="HEMOGLOBIN AND HEMOGLOBIN-HAPTOGLOBIN-BINDING PROTEIN 1-RELATED"/>
    <property type="match status" value="1"/>
</dbReference>
<organism evidence="14 16">
    <name type="scientific">Bacteroides thetaiotaomicron</name>
    <dbReference type="NCBI Taxonomy" id="818"/>
    <lineage>
        <taxon>Bacteria</taxon>
        <taxon>Pseudomonadati</taxon>
        <taxon>Bacteroidota</taxon>
        <taxon>Bacteroidia</taxon>
        <taxon>Bacteroidales</taxon>
        <taxon>Bacteroidaceae</taxon>
        <taxon>Bacteroides</taxon>
    </lineage>
</organism>
<evidence type="ECO:0000256" key="11">
    <source>
        <dbReference type="RuleBase" id="RU003357"/>
    </source>
</evidence>
<evidence type="ECO:0000313" key="17">
    <source>
        <dbReference type="Proteomes" id="UP000283616"/>
    </source>
</evidence>
<evidence type="ECO:0000256" key="3">
    <source>
        <dbReference type="ARBA" id="ARBA00022452"/>
    </source>
</evidence>
<accession>A0A174J5B6</accession>
<proteinExistence type="inferred from homology"/>
<dbReference type="InterPro" id="IPR000531">
    <property type="entry name" value="Beta-barrel_TonB"/>
</dbReference>
<gene>
    <name evidence="15" type="ORF">DW011_21910</name>
    <name evidence="14" type="ORF">ERS852511_00643</name>
</gene>
<comment type="subcellular location">
    <subcellularLocation>
        <location evidence="1 10">Cell outer membrane</location>
        <topology evidence="1 10">Multi-pass membrane protein</topology>
    </subcellularLocation>
</comment>
<sequence length="916" mass="101637">MGEDTQTLEEVVVTALGIKREQKALSYNVQQVKGDELTTVKDANFMNSLAGKVAGVQINSGATGAGGAARVVMRGSKSITKDNNALYVIDGIPMFNVSFGESEGQFATQAGSDGVADINPDDIESINMLTGPSAAALYGNAAANGVVLINTKKGKAERTTLTVSNNTTFSNAYIMPEMQNTYGNKSGEFASWGDKTSLRYDPKKFFNTGANVINAITFSTGTDKNQTYASASTTNSTGILPNNSYSRYNFSIRNTASFLNNKLTLDVGASYIVQNDKNMISQGQYFNPLPALYLFPRGDSFEEVQMFERYNEALGVKTQYWPYSHQGMSLQNPYWIMKRMNRETEKQRYMINGNLTYKIADWIDISGRVKIDNSHYRLTQKRFASTLGNFSGTNGFYSDQTRTDRNIYADAMLNINKRIDDFSINANIGASIKDLKYEQAGGEGNLAGIPNFFTLNNLDYTSNYKPKQYGYHDQSQGIFANLEIGWKSMLYLTLTGRNDWESQLAFTDHSSFFYPSVGLSAVLTEMIKLPEFISYAKIRGSYTSVASSFDRFLSNPGFEFLEQSHQWSTSSTRPAVNLKPERTKSWEIGLNTKFWNDLSFDFTFYKSNTYNQTFQISQSSASGFSTAVVQSGNVQNYGIEMGIGYRHKFGDVEWNSNFTFTMNRNKIKELMEGAKDPETGELIADEERRVATLGAAGYAPVIILRKDGGMGDIYVEKHLATDGNGNIKVDSQTGKVSIAEYPEPRKVGSLYAKCNLGFSNNFTYKGINLGFTLTARVGGLVVSNTQGILDYYGVSQTTADARDAGGVWINNGYVDAQSYYQTIGSSSGGVGEYYLYSATNVRLQELSLSYTLPKKWFNDKVGITAGIVGKNLWMIYCKAPFDPELTPSTTSNFYQGVDYFMQPSTRNIGFNLKFQF</sequence>
<dbReference type="InterPro" id="IPR023996">
    <property type="entry name" value="TonB-dep_OMP_SusC/RagA"/>
</dbReference>
<reference evidence="15 17" key="2">
    <citation type="submission" date="2018-08" db="EMBL/GenBank/DDBJ databases">
        <title>A genome reference for cultivated species of the human gut microbiota.</title>
        <authorList>
            <person name="Zou Y."/>
            <person name="Xue W."/>
            <person name="Luo G."/>
        </authorList>
    </citation>
    <scope>NUCLEOTIDE SEQUENCE [LARGE SCALE GENOMIC DNA]</scope>
    <source>
        <strain evidence="15 17">AF37-12</strain>
    </source>
</reference>
<dbReference type="GO" id="GO:0015344">
    <property type="term" value="F:siderophore uptake transmembrane transporter activity"/>
    <property type="evidence" value="ECO:0007669"/>
    <property type="project" value="TreeGrafter"/>
</dbReference>
<dbReference type="GO" id="GO:0044718">
    <property type="term" value="P:siderophore transmembrane transport"/>
    <property type="evidence" value="ECO:0007669"/>
    <property type="project" value="TreeGrafter"/>
</dbReference>
<evidence type="ECO:0000259" key="13">
    <source>
        <dbReference type="Pfam" id="PF07715"/>
    </source>
</evidence>
<evidence type="ECO:0000256" key="5">
    <source>
        <dbReference type="ARBA" id="ARBA00022729"/>
    </source>
</evidence>
<dbReference type="InterPro" id="IPR023997">
    <property type="entry name" value="TonB-dep_OMP_SusC/RagA_CS"/>
</dbReference>
<dbReference type="PROSITE" id="PS52016">
    <property type="entry name" value="TONB_DEPENDENT_REC_3"/>
    <property type="match status" value="1"/>
</dbReference>
<dbReference type="AlphaFoldDB" id="A0A174J5B6"/>
<evidence type="ECO:0000256" key="10">
    <source>
        <dbReference type="PROSITE-ProRule" id="PRU01360"/>
    </source>
</evidence>
<evidence type="ECO:0000256" key="6">
    <source>
        <dbReference type="ARBA" id="ARBA00023077"/>
    </source>
</evidence>
<dbReference type="EMBL" id="QROV01000034">
    <property type="protein sequence ID" value="RHL53710.1"/>
    <property type="molecule type" value="Genomic_DNA"/>
</dbReference>
<dbReference type="Pfam" id="PF00593">
    <property type="entry name" value="TonB_dep_Rec_b-barrel"/>
    <property type="match status" value="1"/>
</dbReference>
<keyword evidence="3 10" id="KW-1134">Transmembrane beta strand</keyword>
<evidence type="ECO:0000256" key="7">
    <source>
        <dbReference type="ARBA" id="ARBA00023136"/>
    </source>
</evidence>
<dbReference type="InterPro" id="IPR036942">
    <property type="entry name" value="Beta-barrel_TonB_sf"/>
</dbReference>
<dbReference type="Pfam" id="PF07715">
    <property type="entry name" value="Plug"/>
    <property type="match status" value="1"/>
</dbReference>
<evidence type="ECO:0000256" key="8">
    <source>
        <dbReference type="ARBA" id="ARBA00023170"/>
    </source>
</evidence>
<keyword evidence="4 10" id="KW-0812">Transmembrane</keyword>
<dbReference type="GO" id="GO:0009279">
    <property type="term" value="C:cell outer membrane"/>
    <property type="evidence" value="ECO:0007669"/>
    <property type="project" value="UniProtKB-SubCell"/>
</dbReference>
<comment type="similarity">
    <text evidence="10 11">Belongs to the TonB-dependent receptor family.</text>
</comment>
<evidence type="ECO:0000313" key="16">
    <source>
        <dbReference type="Proteomes" id="UP000095576"/>
    </source>
</evidence>
<reference evidence="14 16" key="1">
    <citation type="submission" date="2015-09" db="EMBL/GenBank/DDBJ databases">
        <authorList>
            <consortium name="Pathogen Informatics"/>
        </authorList>
    </citation>
    <scope>NUCLEOTIDE SEQUENCE [LARGE SCALE GENOMIC DNA]</scope>
    <source>
        <strain evidence="14 16">2789STDY5834899</strain>
    </source>
</reference>
<dbReference type="Gene3D" id="2.40.170.20">
    <property type="entry name" value="TonB-dependent receptor, beta-barrel domain"/>
    <property type="match status" value="1"/>
</dbReference>
<dbReference type="SUPFAM" id="SSF56935">
    <property type="entry name" value="Porins"/>
    <property type="match status" value="1"/>
</dbReference>
<dbReference type="Proteomes" id="UP000095576">
    <property type="component" value="Unassembled WGS sequence"/>
</dbReference>
<evidence type="ECO:0000313" key="15">
    <source>
        <dbReference type="EMBL" id="RHL53710.1"/>
    </source>
</evidence>
<name>A0A174J5B6_BACT4</name>
<dbReference type="Proteomes" id="UP000283616">
    <property type="component" value="Unassembled WGS sequence"/>
</dbReference>
<dbReference type="PANTHER" id="PTHR30069">
    <property type="entry name" value="TONB-DEPENDENT OUTER MEMBRANE RECEPTOR"/>
    <property type="match status" value="1"/>
</dbReference>
<evidence type="ECO:0000256" key="4">
    <source>
        <dbReference type="ARBA" id="ARBA00022692"/>
    </source>
</evidence>
<evidence type="ECO:0000313" key="14">
    <source>
        <dbReference type="EMBL" id="CUO93077.1"/>
    </source>
</evidence>
<dbReference type="NCBIfam" id="TIGR04057">
    <property type="entry name" value="SusC_RagA_signa"/>
    <property type="match status" value="1"/>
</dbReference>
<dbReference type="Gene3D" id="2.170.130.10">
    <property type="entry name" value="TonB-dependent receptor, plug domain"/>
    <property type="match status" value="1"/>
</dbReference>
<evidence type="ECO:0000256" key="1">
    <source>
        <dbReference type="ARBA" id="ARBA00004571"/>
    </source>
</evidence>
<keyword evidence="2 10" id="KW-0813">Transport</keyword>
<dbReference type="EMBL" id="CZAP01000001">
    <property type="protein sequence ID" value="CUO93077.1"/>
    <property type="molecule type" value="Genomic_DNA"/>
</dbReference>
<evidence type="ECO:0000256" key="2">
    <source>
        <dbReference type="ARBA" id="ARBA00022448"/>
    </source>
</evidence>
<keyword evidence="7 10" id="KW-0472">Membrane</keyword>
<keyword evidence="9 10" id="KW-0998">Cell outer membrane</keyword>
<dbReference type="InterPro" id="IPR037066">
    <property type="entry name" value="Plug_dom_sf"/>
</dbReference>
<feature type="domain" description="TonB-dependent receptor plug" evidence="13">
    <location>
        <begin position="23"/>
        <end position="146"/>
    </location>
</feature>
<feature type="domain" description="TonB-dependent receptor-like beta-barrel" evidence="12">
    <location>
        <begin position="331"/>
        <end position="698"/>
    </location>
</feature>
<evidence type="ECO:0000256" key="9">
    <source>
        <dbReference type="ARBA" id="ARBA00023237"/>
    </source>
</evidence>
<keyword evidence="5" id="KW-0732">Signal</keyword>
<keyword evidence="8" id="KW-0675">Receptor</keyword>
<keyword evidence="6 11" id="KW-0798">TonB box</keyword>
<dbReference type="RefSeq" id="WP_055298535.1">
    <property type="nucleotide sequence ID" value="NZ_JABFIC010000001.1"/>
</dbReference>
<dbReference type="InterPro" id="IPR039426">
    <property type="entry name" value="TonB-dep_rcpt-like"/>
</dbReference>
<dbReference type="InterPro" id="IPR012910">
    <property type="entry name" value="Plug_dom"/>
</dbReference>
<evidence type="ECO:0000259" key="12">
    <source>
        <dbReference type="Pfam" id="PF00593"/>
    </source>
</evidence>
<protein>
    <submittedName>
        <fullName evidence="14">Putative outer membrane protein</fullName>
    </submittedName>
    <submittedName>
        <fullName evidence="15">SusC/RagA family TonB-linked outer membrane protein</fullName>
    </submittedName>
</protein>
<dbReference type="NCBIfam" id="TIGR04056">
    <property type="entry name" value="OMP_RagA_SusC"/>
    <property type="match status" value="1"/>
</dbReference>